<name>A0A1I8G8F1_9PLAT</name>
<dbReference type="InterPro" id="IPR027752">
    <property type="entry name" value="TTLL10"/>
</dbReference>
<feature type="region of interest" description="Disordered" evidence="1">
    <location>
        <begin position="34"/>
        <end position="88"/>
    </location>
</feature>
<feature type="compositionally biased region" description="Polar residues" evidence="1">
    <location>
        <begin position="34"/>
        <end position="48"/>
    </location>
</feature>
<dbReference type="Proteomes" id="UP000095280">
    <property type="component" value="Unplaced"/>
</dbReference>
<feature type="region of interest" description="Disordered" evidence="1">
    <location>
        <begin position="423"/>
        <end position="461"/>
    </location>
</feature>
<feature type="domain" description="Death" evidence="2">
    <location>
        <begin position="521"/>
        <end position="608"/>
    </location>
</feature>
<dbReference type="InterPro" id="IPR011029">
    <property type="entry name" value="DEATH-like_dom_sf"/>
</dbReference>
<feature type="compositionally biased region" description="Basic residues" evidence="1">
    <location>
        <begin position="51"/>
        <end position="61"/>
    </location>
</feature>
<dbReference type="InterPro" id="IPR000488">
    <property type="entry name" value="Death_dom"/>
</dbReference>
<dbReference type="CDD" id="cd01670">
    <property type="entry name" value="Death"/>
    <property type="match status" value="1"/>
</dbReference>
<dbReference type="GO" id="GO:0070737">
    <property type="term" value="F:protein-glycine ligase activity, elongating"/>
    <property type="evidence" value="ECO:0007669"/>
    <property type="project" value="TreeGrafter"/>
</dbReference>
<dbReference type="PANTHER" id="PTHR46810:SF1">
    <property type="entry name" value="INACTIVE POLYGLYCYLASE TTLL10"/>
    <property type="match status" value="1"/>
</dbReference>
<dbReference type="GO" id="GO:0007165">
    <property type="term" value="P:signal transduction"/>
    <property type="evidence" value="ECO:0007669"/>
    <property type="project" value="InterPro"/>
</dbReference>
<reference evidence="4" key="1">
    <citation type="submission" date="2016-11" db="UniProtKB">
        <authorList>
            <consortium name="WormBaseParasite"/>
        </authorList>
    </citation>
    <scope>IDENTIFICATION</scope>
</reference>
<organism evidence="3 4">
    <name type="scientific">Macrostomum lignano</name>
    <dbReference type="NCBI Taxonomy" id="282301"/>
    <lineage>
        <taxon>Eukaryota</taxon>
        <taxon>Metazoa</taxon>
        <taxon>Spiralia</taxon>
        <taxon>Lophotrochozoa</taxon>
        <taxon>Platyhelminthes</taxon>
        <taxon>Rhabditophora</taxon>
        <taxon>Macrostomorpha</taxon>
        <taxon>Macrostomida</taxon>
        <taxon>Macrostomidae</taxon>
        <taxon>Macrostomum</taxon>
    </lineage>
</organism>
<feature type="compositionally biased region" description="Polar residues" evidence="1">
    <location>
        <begin position="381"/>
        <end position="394"/>
    </location>
</feature>
<dbReference type="InterPro" id="IPR004344">
    <property type="entry name" value="TTL/TTLL_fam"/>
</dbReference>
<feature type="compositionally biased region" description="Basic and acidic residues" evidence="1">
    <location>
        <begin position="424"/>
        <end position="445"/>
    </location>
</feature>
<protein>
    <submittedName>
        <fullName evidence="4">Death domain-containing protein</fullName>
    </submittedName>
</protein>
<feature type="compositionally biased region" description="Basic and acidic residues" evidence="1">
    <location>
        <begin position="368"/>
        <end position="380"/>
    </location>
</feature>
<dbReference type="PANTHER" id="PTHR46810">
    <property type="entry name" value="INACTIVE POLYGLYCYLASE TTLL10"/>
    <property type="match status" value="1"/>
</dbReference>
<dbReference type="PROSITE" id="PS51221">
    <property type="entry name" value="TTL"/>
    <property type="match status" value="1"/>
</dbReference>
<dbReference type="Pfam" id="PF03133">
    <property type="entry name" value="TTL"/>
    <property type="match status" value="1"/>
</dbReference>
<dbReference type="PROSITE" id="PS50017">
    <property type="entry name" value="DEATH_DOMAIN"/>
    <property type="match status" value="1"/>
</dbReference>
<sequence length="1201" mass="137834">TGRSCRTDNESGHHHRTTFCSELHKTYTALAAQAMSTTTRSSNVSSPSRKGGGRQTKKRTTPQRQQQQQSQTPDSHRGGKGPPDSLDSVQDAAVSVIGTLNSRVETLHDKYKWEEPLTKQTQQLQQLTAFIAEKRIEGRFRTFKEFNALFDASSLPQDLRPLYDQLGALYDSFNSKVIRNAVFRLTESLVNGLVKYCLPLGELCATEIDIVRQYEKTHARLDSELNKDLHDLFTTTNKMEKLNFVKFLKSPEKSNDFLKKIRAAINKMYYIVNEWVDCDRTYIEDITDRLQEGRQRLEELDSEIEKARSNLQDERQMKKTQDEIDKLEEKAKQLKIKQNKYSASQQSNTTRLSSLEAELQEKTKRKSKLEEQRSKLEEQQRSGQGTSRSRTQQDLEWVTLQEREAGQDLERHKDTIASVQRYQKHLESSRAANDTDLRSTNEKLAKLRSNQDSMRRRHEKAQEQLAKLLAEQEALEPQVAELNLLRSKKLSSGSLKELHASGHINSPRKVQKPIAVACGDVAQQIGADWRNLYAHLPMEPDRTRSTRRRDVEKLDIIGNRRDLPEPELAAQSLERWRMMNPQSKPEGLLQALRKIERDELAQRVEHKFNEQRFDVSHLHRLISVLKNRQTTEMSTDSQQQKAIIVKTALVPRRSVSCSDQTKQKPAVLAHDSSQKRQHRQTKQSSKKLPLKTSKVVPTNSNSEVASCAKEASASLTDKSKRGAAEKTTKERLKVLALLEPDDDSNRLVREYPFKAKSLEFRINYDSLLAKSYVWVPRSPDTFHELLGVISQAVTFLGFDEVSIESSHKATYSTITCNAKLSETGLDLEETRLSLLWIRPPEYAWSQLRNYIVYRQVDSLHDGIINKWLLIANLQNTDKRTRFKTADGILFSSKYFLPETINLGHMPMDELISLLAASEGTYIVKEVRGTKGRNMRLLRLGGGSTGGHRDLLEMLKGSGLLEHRLSDVILQKYIERPLLVDKRKFDFRVYMLMVNACRREKSGSRSKAFYVYWHPGFLRLCIMAYQRDSGDLLCHLTNQHIQMNSVLYDRVKETTVWEPDELNQYFNSRGNLPAKNYVRDIIYPKIGAIIGYLGAAFAESLNDNAIKANTFKLFGVDFMVDSRLSVQLLEVNDLPSWRRQTRILAKLKTDLWREAVALTVETVAKFRQKQTLEPLVSRCNFRLAHSSEDPTLLANAIATLFH</sequence>
<dbReference type="Gene3D" id="3.30.470.20">
    <property type="entry name" value="ATP-grasp fold, B domain"/>
    <property type="match status" value="1"/>
</dbReference>
<feature type="compositionally biased region" description="Low complexity" evidence="1">
    <location>
        <begin position="62"/>
        <end position="73"/>
    </location>
</feature>
<dbReference type="SUPFAM" id="SSF56059">
    <property type="entry name" value="Glutathione synthetase ATP-binding domain-like"/>
    <property type="match status" value="1"/>
</dbReference>
<feature type="region of interest" description="Disordered" evidence="1">
    <location>
        <begin position="359"/>
        <end position="395"/>
    </location>
</feature>
<evidence type="ECO:0000256" key="1">
    <source>
        <dbReference type="SAM" id="MobiDB-lite"/>
    </source>
</evidence>
<feature type="compositionally biased region" description="Basic residues" evidence="1">
    <location>
        <begin position="675"/>
        <end position="689"/>
    </location>
</feature>
<evidence type="ECO:0000259" key="2">
    <source>
        <dbReference type="PROSITE" id="PS50017"/>
    </source>
</evidence>
<proteinExistence type="predicted"/>
<evidence type="ECO:0000313" key="4">
    <source>
        <dbReference type="WBParaSite" id="maker-uti_cns_0001162-snap-gene-0.9-mRNA-1"/>
    </source>
</evidence>
<evidence type="ECO:0000313" key="3">
    <source>
        <dbReference type="Proteomes" id="UP000095280"/>
    </source>
</evidence>
<dbReference type="WBParaSite" id="maker-uti_cns_0001162-snap-gene-0.9-mRNA-1">
    <property type="protein sequence ID" value="maker-uti_cns_0001162-snap-gene-0.9-mRNA-1"/>
    <property type="gene ID" value="maker-uti_cns_0001162-snap-gene-0.9"/>
</dbReference>
<accession>A0A1I8G8F1</accession>
<feature type="region of interest" description="Disordered" evidence="1">
    <location>
        <begin position="654"/>
        <end position="703"/>
    </location>
</feature>
<dbReference type="AlphaFoldDB" id="A0A1I8G8F1"/>
<keyword evidence="3" id="KW-1185">Reference proteome</keyword>
<dbReference type="Gene3D" id="1.10.533.10">
    <property type="entry name" value="Death Domain, Fas"/>
    <property type="match status" value="1"/>
</dbReference>